<dbReference type="Pfam" id="PF01418">
    <property type="entry name" value="HTH_6"/>
    <property type="match status" value="1"/>
</dbReference>
<sequence>MYKKKILEKLKNTRLTKKEKRIAEFFLDEEQRVFLMNVADIAKTIDVSDTSVIRFIKSLGFENFTDFKNSGQEDIKSRLDKTNDFIKNLDIIKENSIEQLYIHKINEEVNKIFNSSSQKQIKKISNLIMKAKNKYIVGFKSTAGIANFFGVRLGFMLENVSTFNIDDSVVVNSIFNIKQEDILIIFDYPMYSKAAVVLAKIVRENKAKILLFTDSDNAPLAEYSDILYKVKLNGISVFNSLISTQILIEYLLTYISQFIEEKAKIRFSKIRKYLIEKL</sequence>
<keyword evidence="2" id="KW-0238">DNA-binding</keyword>
<dbReference type="SUPFAM" id="SSF53697">
    <property type="entry name" value="SIS domain"/>
    <property type="match status" value="1"/>
</dbReference>
<dbReference type="InterPro" id="IPR046348">
    <property type="entry name" value="SIS_dom_sf"/>
</dbReference>
<evidence type="ECO:0000256" key="2">
    <source>
        <dbReference type="ARBA" id="ARBA00023125"/>
    </source>
</evidence>
<accession>A0A133NT30</accession>
<evidence type="ECO:0000256" key="1">
    <source>
        <dbReference type="ARBA" id="ARBA00023015"/>
    </source>
</evidence>
<keyword evidence="3" id="KW-0804">Transcription</keyword>
<dbReference type="InterPro" id="IPR036388">
    <property type="entry name" value="WH-like_DNA-bd_sf"/>
</dbReference>
<keyword evidence="6" id="KW-1185">Reference proteome</keyword>
<keyword evidence="1" id="KW-0805">Transcription regulation</keyword>
<comment type="caution">
    <text evidence="5">The sequence shown here is derived from an EMBL/GenBank/DDBJ whole genome shotgun (WGS) entry which is preliminary data.</text>
</comment>
<dbReference type="EMBL" id="LRPY01000145">
    <property type="protein sequence ID" value="KXA19445.1"/>
    <property type="molecule type" value="Genomic_DNA"/>
</dbReference>
<dbReference type="CDD" id="cd05013">
    <property type="entry name" value="SIS_RpiR"/>
    <property type="match status" value="1"/>
</dbReference>
<feature type="domain" description="HTH rpiR-type" evidence="4">
    <location>
        <begin position="2"/>
        <end position="78"/>
    </location>
</feature>
<dbReference type="Gene3D" id="3.40.50.10490">
    <property type="entry name" value="Glucose-6-phosphate isomerase like protein, domain 1"/>
    <property type="match status" value="1"/>
</dbReference>
<protein>
    <submittedName>
        <fullName evidence="5">Transcriptional regulator, RpiR family</fullName>
    </submittedName>
</protein>
<dbReference type="PATRIC" id="fig|851.8.peg.1474"/>
<dbReference type="InterPro" id="IPR047640">
    <property type="entry name" value="RpiR-like"/>
</dbReference>
<evidence type="ECO:0000259" key="4">
    <source>
        <dbReference type="PROSITE" id="PS51071"/>
    </source>
</evidence>
<dbReference type="PROSITE" id="PS51071">
    <property type="entry name" value="HTH_RPIR"/>
    <property type="match status" value="1"/>
</dbReference>
<evidence type="ECO:0000313" key="5">
    <source>
        <dbReference type="EMBL" id="KXA19445.1"/>
    </source>
</evidence>
<dbReference type="InterPro" id="IPR035472">
    <property type="entry name" value="RpiR-like_SIS"/>
</dbReference>
<dbReference type="RefSeq" id="WP_060798539.1">
    <property type="nucleotide sequence ID" value="NZ_KQ956722.1"/>
</dbReference>
<dbReference type="PANTHER" id="PTHR30514">
    <property type="entry name" value="GLUCOKINASE"/>
    <property type="match status" value="1"/>
</dbReference>
<name>A0A133NT30_FUSNU</name>
<dbReference type="InterPro" id="IPR000281">
    <property type="entry name" value="HTH_RpiR"/>
</dbReference>
<dbReference type="GO" id="GO:0003677">
    <property type="term" value="F:DNA binding"/>
    <property type="evidence" value="ECO:0007669"/>
    <property type="project" value="UniProtKB-KW"/>
</dbReference>
<dbReference type="Gene3D" id="1.10.10.10">
    <property type="entry name" value="Winged helix-like DNA-binding domain superfamily/Winged helix DNA-binding domain"/>
    <property type="match status" value="1"/>
</dbReference>
<dbReference type="InterPro" id="IPR009057">
    <property type="entry name" value="Homeodomain-like_sf"/>
</dbReference>
<dbReference type="InterPro" id="IPR001347">
    <property type="entry name" value="SIS_dom"/>
</dbReference>
<dbReference type="PANTHER" id="PTHR30514:SF18">
    <property type="entry name" value="RPIR-FAMILY TRANSCRIPTIONAL REGULATOR"/>
    <property type="match status" value="1"/>
</dbReference>
<dbReference type="Pfam" id="PF01380">
    <property type="entry name" value="SIS"/>
    <property type="match status" value="1"/>
</dbReference>
<reference evidence="6" key="1">
    <citation type="submission" date="2016-01" db="EMBL/GenBank/DDBJ databases">
        <authorList>
            <person name="Mitreva M."/>
            <person name="Pepin K.H."/>
            <person name="Mihindukulasuriya K.A."/>
            <person name="Fulton R."/>
            <person name="Fronick C."/>
            <person name="O'Laughlin M."/>
            <person name="Miner T."/>
            <person name="Herter B."/>
            <person name="Rosa B.A."/>
            <person name="Cordes M."/>
            <person name="Tomlinson C."/>
            <person name="Wollam A."/>
            <person name="Palsikar V.B."/>
            <person name="Mardis E.R."/>
            <person name="Wilson R.K."/>
        </authorList>
    </citation>
    <scope>NUCLEOTIDE SEQUENCE [LARGE SCALE GENOMIC DNA]</scope>
    <source>
        <strain evidence="6">MJR7757B</strain>
    </source>
</reference>
<gene>
    <name evidence="5" type="ORF">HMPREF3221_01466</name>
</gene>
<dbReference type="GO" id="GO:0097367">
    <property type="term" value="F:carbohydrate derivative binding"/>
    <property type="evidence" value="ECO:0007669"/>
    <property type="project" value="InterPro"/>
</dbReference>
<organism evidence="5 6">
    <name type="scientific">Fusobacterium nucleatum</name>
    <dbReference type="NCBI Taxonomy" id="851"/>
    <lineage>
        <taxon>Bacteria</taxon>
        <taxon>Fusobacteriati</taxon>
        <taxon>Fusobacteriota</taxon>
        <taxon>Fusobacteriia</taxon>
        <taxon>Fusobacteriales</taxon>
        <taxon>Fusobacteriaceae</taxon>
        <taxon>Fusobacterium</taxon>
    </lineage>
</organism>
<evidence type="ECO:0000313" key="6">
    <source>
        <dbReference type="Proteomes" id="UP000070401"/>
    </source>
</evidence>
<dbReference type="GO" id="GO:1901135">
    <property type="term" value="P:carbohydrate derivative metabolic process"/>
    <property type="evidence" value="ECO:0007669"/>
    <property type="project" value="InterPro"/>
</dbReference>
<dbReference type="AlphaFoldDB" id="A0A133NT30"/>
<dbReference type="Proteomes" id="UP000070401">
    <property type="component" value="Unassembled WGS sequence"/>
</dbReference>
<evidence type="ECO:0000256" key="3">
    <source>
        <dbReference type="ARBA" id="ARBA00023163"/>
    </source>
</evidence>
<proteinExistence type="predicted"/>
<dbReference type="GO" id="GO:0003700">
    <property type="term" value="F:DNA-binding transcription factor activity"/>
    <property type="evidence" value="ECO:0007669"/>
    <property type="project" value="InterPro"/>
</dbReference>
<dbReference type="SUPFAM" id="SSF46689">
    <property type="entry name" value="Homeodomain-like"/>
    <property type="match status" value="1"/>
</dbReference>